<keyword evidence="3" id="KW-1185">Reference proteome</keyword>
<dbReference type="PANTHER" id="PTHR21472:SF8">
    <property type="entry name" value="ENDONUCLEASE DOMAIN-CONTAINING 1 PROTEIN"/>
    <property type="match status" value="1"/>
</dbReference>
<accession>A0A8C5P786</accession>
<keyword evidence="1" id="KW-0472">Membrane</keyword>
<protein>
    <submittedName>
        <fullName evidence="2">Uncharacterized protein</fullName>
    </submittedName>
</protein>
<reference evidence="2" key="2">
    <citation type="submission" date="2025-09" db="UniProtKB">
        <authorList>
            <consortium name="Ensembl"/>
        </authorList>
    </citation>
    <scope>IDENTIFICATION</scope>
</reference>
<dbReference type="AlphaFoldDB" id="A0A8C5P786"/>
<dbReference type="InterPro" id="IPR044925">
    <property type="entry name" value="His-Me_finger_sf"/>
</dbReference>
<dbReference type="Gene3D" id="3.40.570.10">
    <property type="entry name" value="Extracellular Endonuclease, subunit A"/>
    <property type="match status" value="1"/>
</dbReference>
<evidence type="ECO:0000256" key="1">
    <source>
        <dbReference type="SAM" id="Phobius"/>
    </source>
</evidence>
<dbReference type="Ensembl" id="ENSLLET00000002048.1">
    <property type="protein sequence ID" value="ENSLLEP00000001962.1"/>
    <property type="gene ID" value="ENSLLEG00000001264.1"/>
</dbReference>
<organism evidence="2 3">
    <name type="scientific">Leptobrachium leishanense</name>
    <name type="common">Leishan spiny toad</name>
    <dbReference type="NCBI Taxonomy" id="445787"/>
    <lineage>
        <taxon>Eukaryota</taxon>
        <taxon>Metazoa</taxon>
        <taxon>Chordata</taxon>
        <taxon>Craniata</taxon>
        <taxon>Vertebrata</taxon>
        <taxon>Euteleostomi</taxon>
        <taxon>Amphibia</taxon>
        <taxon>Batrachia</taxon>
        <taxon>Anura</taxon>
        <taxon>Pelobatoidea</taxon>
        <taxon>Megophryidae</taxon>
        <taxon>Leptobrachium</taxon>
    </lineage>
</organism>
<keyword evidence="1" id="KW-1133">Transmembrane helix</keyword>
<dbReference type="Proteomes" id="UP000694569">
    <property type="component" value="Unplaced"/>
</dbReference>
<evidence type="ECO:0000313" key="3">
    <source>
        <dbReference type="Proteomes" id="UP000694569"/>
    </source>
</evidence>
<proteinExistence type="predicted"/>
<sequence length="673" mass="73216">MVWPPWGVLARLYSWCGPPGGGVLARLYSRCGPPPPGSWLCPLHGVAPLEALGSAHYTVWPPWRLLALPITRCGPPGGSWPCPLHGVAPLEALGSAQYTVWPPWRLLALPITRCGPPGGSWLCPVHGVAPLEALGSAQYTVWPPWRLLALPIARCGPLWRVLALPSTRCGPPGGSWLCPVHGVAPLEDLGPAHYTVWPPWRLLALPSTRFGPIELEPPAKQPRVQGGEFPRMQRGACISLILQQSHGVRGRRERSFTRSPRAHCALSVREAPLTSARDPPSAPQGMTGAKICQRHRGEQRFATLYSTEHRIPLYSAFTYSEEAAPGGDWLLEPQLDDAGSNVDEATSQALEEDYDSSEYQPVSLFPASVNVLTNAVPLSKEVKEKWASEIDQFIKETLLPHCPSGENLHLIAGTVPSTVKVNDKVTVPEFVWLAACCNVPDAWSTGILKGTVDADNLVDITLEELENNFLGGAKLFANQCGGGTLPLQKSDSSDASTQTDAEPPAETTGPFFTCVLFLWRVAFEMLKTAFCIVWFFVKQVLNLVFGRLYWMWTALTTYVYELSSVLLNIPYDVLRVLGNVFCGLLGVVDNVFSVVCLILRLPTRFLCDVASFPYHTVCAIPNVGFEILSGICGVLGLGLNAVFGAFGGSFSVATFAGSSFFQRFVGQSETYDT</sequence>
<dbReference type="PANTHER" id="PTHR21472">
    <property type="entry name" value="ENDONUCLEASE DOMAIN-CONTAINING 1 PROTEIN ENDOD1"/>
    <property type="match status" value="1"/>
</dbReference>
<dbReference type="SUPFAM" id="SSF54060">
    <property type="entry name" value="His-Me finger endonucleases"/>
    <property type="match status" value="1"/>
</dbReference>
<dbReference type="OrthoDB" id="8572289at2759"/>
<dbReference type="InterPro" id="IPR039015">
    <property type="entry name" value="ENDOD1"/>
</dbReference>
<dbReference type="InterPro" id="IPR044929">
    <property type="entry name" value="DNA/RNA_non-sp_Endonuclease_sf"/>
</dbReference>
<evidence type="ECO:0000313" key="2">
    <source>
        <dbReference type="Ensembl" id="ENSLLEP00000001962.1"/>
    </source>
</evidence>
<feature type="transmembrane region" description="Helical" evidence="1">
    <location>
        <begin position="577"/>
        <end position="599"/>
    </location>
</feature>
<feature type="transmembrane region" description="Helical" evidence="1">
    <location>
        <begin position="549"/>
        <end position="571"/>
    </location>
</feature>
<keyword evidence="1" id="KW-0812">Transmembrane</keyword>
<dbReference type="GeneTree" id="ENSGT01030000234592"/>
<name>A0A8C5P786_9ANUR</name>
<feature type="transmembrane region" description="Helical" evidence="1">
    <location>
        <begin position="517"/>
        <end position="537"/>
    </location>
</feature>
<reference evidence="2" key="1">
    <citation type="submission" date="2025-08" db="UniProtKB">
        <authorList>
            <consortium name="Ensembl"/>
        </authorList>
    </citation>
    <scope>IDENTIFICATION</scope>
</reference>